<name>A0AAE1BBH1_9GAST</name>
<gene>
    <name evidence="1" type="ORF">RRG08_013826</name>
</gene>
<dbReference type="AlphaFoldDB" id="A0AAE1BBH1"/>
<evidence type="ECO:0000313" key="1">
    <source>
        <dbReference type="EMBL" id="KAK3803243.1"/>
    </source>
</evidence>
<dbReference type="Proteomes" id="UP001283361">
    <property type="component" value="Unassembled WGS sequence"/>
</dbReference>
<protein>
    <submittedName>
        <fullName evidence="1">Uncharacterized protein</fullName>
    </submittedName>
</protein>
<reference evidence="1" key="1">
    <citation type="journal article" date="2023" name="G3 (Bethesda)">
        <title>A reference genome for the long-term kleptoplast-retaining sea slug Elysia crispata morphotype clarki.</title>
        <authorList>
            <person name="Eastman K.E."/>
            <person name="Pendleton A.L."/>
            <person name="Shaikh M.A."/>
            <person name="Suttiyut T."/>
            <person name="Ogas R."/>
            <person name="Tomko P."/>
            <person name="Gavelis G."/>
            <person name="Widhalm J.R."/>
            <person name="Wisecaver J.H."/>
        </authorList>
    </citation>
    <scope>NUCLEOTIDE SEQUENCE</scope>
    <source>
        <strain evidence="1">ECLA1</strain>
    </source>
</reference>
<proteinExistence type="predicted"/>
<dbReference type="EMBL" id="JAWDGP010000175">
    <property type="protein sequence ID" value="KAK3803243.1"/>
    <property type="molecule type" value="Genomic_DNA"/>
</dbReference>
<evidence type="ECO:0000313" key="2">
    <source>
        <dbReference type="Proteomes" id="UP001283361"/>
    </source>
</evidence>
<accession>A0AAE1BBH1</accession>
<sequence>MFHWNLWTYEIPNGSLEPAQALQIKVHRVSTLFLLSSLESYSTCTPSIHFDALFLPLAFFSLQWFLTYAEGSPPFASFFKVFSTCSPLPKSLRECHWLT</sequence>
<comment type="caution">
    <text evidence="1">The sequence shown here is derived from an EMBL/GenBank/DDBJ whole genome shotgun (WGS) entry which is preliminary data.</text>
</comment>
<keyword evidence="2" id="KW-1185">Reference proteome</keyword>
<organism evidence="1 2">
    <name type="scientific">Elysia crispata</name>
    <name type="common">lettuce slug</name>
    <dbReference type="NCBI Taxonomy" id="231223"/>
    <lineage>
        <taxon>Eukaryota</taxon>
        <taxon>Metazoa</taxon>
        <taxon>Spiralia</taxon>
        <taxon>Lophotrochozoa</taxon>
        <taxon>Mollusca</taxon>
        <taxon>Gastropoda</taxon>
        <taxon>Heterobranchia</taxon>
        <taxon>Euthyneura</taxon>
        <taxon>Panpulmonata</taxon>
        <taxon>Sacoglossa</taxon>
        <taxon>Placobranchoidea</taxon>
        <taxon>Plakobranchidae</taxon>
        <taxon>Elysia</taxon>
    </lineage>
</organism>